<reference evidence="4 5" key="1">
    <citation type="submission" date="2023-04" db="EMBL/GenBank/DDBJ databases">
        <title>A novel bacteria isolated from coastal sediment.</title>
        <authorList>
            <person name="Liu X.-J."/>
            <person name="Du Z.-J."/>
        </authorList>
    </citation>
    <scope>NUCLEOTIDE SEQUENCE [LARGE SCALE GENOMIC DNA]</scope>
    <source>
        <strain evidence="4 5">SDUM461004</strain>
    </source>
</reference>
<protein>
    <submittedName>
        <fullName evidence="4">Phage major capsid protein</fullName>
    </submittedName>
</protein>
<feature type="domain" description="Phage capsid-like C-terminal" evidence="3">
    <location>
        <begin position="140"/>
        <end position="401"/>
    </location>
</feature>
<dbReference type="InterPro" id="IPR024455">
    <property type="entry name" value="Phage_capsid"/>
</dbReference>
<evidence type="ECO:0000256" key="1">
    <source>
        <dbReference type="ARBA" id="ARBA00004328"/>
    </source>
</evidence>
<keyword evidence="5" id="KW-1185">Reference proteome</keyword>
<evidence type="ECO:0000259" key="3">
    <source>
        <dbReference type="Pfam" id="PF05065"/>
    </source>
</evidence>
<dbReference type="Proteomes" id="UP001243717">
    <property type="component" value="Unassembled WGS sequence"/>
</dbReference>
<comment type="subcellular location">
    <subcellularLocation>
        <location evidence="1">Virion</location>
    </subcellularLocation>
</comment>
<dbReference type="Pfam" id="PF05065">
    <property type="entry name" value="Phage_capsid"/>
    <property type="match status" value="1"/>
</dbReference>
<dbReference type="InterPro" id="IPR054612">
    <property type="entry name" value="Phage_capsid-like_C"/>
</dbReference>
<feature type="region of interest" description="Disordered" evidence="2">
    <location>
        <begin position="56"/>
        <end position="75"/>
    </location>
</feature>
<proteinExistence type="predicted"/>
<evidence type="ECO:0000256" key="2">
    <source>
        <dbReference type="SAM" id="MobiDB-lite"/>
    </source>
</evidence>
<dbReference type="EMBL" id="JARXIC010000003">
    <property type="protein sequence ID" value="MDQ8193388.1"/>
    <property type="molecule type" value="Genomic_DNA"/>
</dbReference>
<dbReference type="Gene3D" id="3.30.2400.10">
    <property type="entry name" value="Major capsid protein gp5"/>
    <property type="match status" value="1"/>
</dbReference>
<evidence type="ECO:0000313" key="4">
    <source>
        <dbReference type="EMBL" id="MDQ8193388.1"/>
    </source>
</evidence>
<organism evidence="4 5">
    <name type="scientific">Thalassobacterium sedimentorum</name>
    <dbReference type="NCBI Taxonomy" id="3041258"/>
    <lineage>
        <taxon>Bacteria</taxon>
        <taxon>Pseudomonadati</taxon>
        <taxon>Verrucomicrobiota</taxon>
        <taxon>Opitutia</taxon>
        <taxon>Puniceicoccales</taxon>
        <taxon>Coraliomargaritaceae</taxon>
        <taxon>Thalassobacterium</taxon>
    </lineage>
</organism>
<dbReference type="SUPFAM" id="SSF56563">
    <property type="entry name" value="Major capsid protein gp5"/>
    <property type="match status" value="1"/>
</dbReference>
<dbReference type="RefSeq" id="WP_308983892.1">
    <property type="nucleotide sequence ID" value="NZ_JARXIC010000003.1"/>
</dbReference>
<comment type="caution">
    <text evidence="4">The sequence shown here is derived from an EMBL/GenBank/DDBJ whole genome shotgun (WGS) entry which is preliminary data.</text>
</comment>
<accession>A0ABU1AID1</accession>
<evidence type="ECO:0000313" key="5">
    <source>
        <dbReference type="Proteomes" id="UP001243717"/>
    </source>
</evidence>
<dbReference type="NCBIfam" id="TIGR01554">
    <property type="entry name" value="major_cap_HK97"/>
    <property type="match status" value="1"/>
</dbReference>
<sequence length="410" mass="43923">MSTLSERDRIAELHRLGAKYKVAPSTIQDYVERGASVEAFQNQLLQVHRSTPIAIEDADSFGDTEPVGMSPRERKSYSLQRAIRAKAEGKPLDGIEREVSDAIAKRIGREAKGFYLPVAELSVSRSFSSRGMSAGIANAGGYTVQTDVRGESLIELLRNRTVLHDLGVKSLNELQGNLQIPKHDSTATAYWVAEGEEVETSAPTVGSVNLTPHTLASCSVFTKQLLAQSSIDIEDFIRTDLIAGLAVETDRAGICGSGVAGQPLGIMNTAGVNTVTFGSAPSWSKVVEFETKVSADNADVATMAYLANPLVRGAWKSTVKAAGTASFLWEENQVNGYAAVASAQVPDSRVLFGNFADAFIGRWQGVDLIIDPYSLARHGKVQVYTSSMIDFGLRHSQSFAVSTDSGAQGS</sequence>
<name>A0ABU1AID1_9BACT</name>
<gene>
    <name evidence="4" type="ORF">QEH59_03060</name>
</gene>